<name>A0A1F7TX50_9BACT</name>
<dbReference type="Proteomes" id="UP000177097">
    <property type="component" value="Unassembled WGS sequence"/>
</dbReference>
<evidence type="ECO:0000313" key="3">
    <source>
        <dbReference type="Proteomes" id="UP000177097"/>
    </source>
</evidence>
<dbReference type="STRING" id="1802389.A3C17_03270"/>
<organism evidence="2 3">
    <name type="scientific">Candidatus Uhrbacteria bacterium RIFCSPHIGHO2_02_FULL_53_13</name>
    <dbReference type="NCBI Taxonomy" id="1802389"/>
    <lineage>
        <taxon>Bacteria</taxon>
        <taxon>Candidatus Uhriibacteriota</taxon>
    </lineage>
</organism>
<keyword evidence="1" id="KW-1133">Transmembrane helix</keyword>
<protein>
    <submittedName>
        <fullName evidence="2">Uncharacterized protein</fullName>
    </submittedName>
</protein>
<gene>
    <name evidence="2" type="ORF">A3C17_03270</name>
</gene>
<keyword evidence="1" id="KW-0812">Transmembrane</keyword>
<evidence type="ECO:0000256" key="1">
    <source>
        <dbReference type="SAM" id="Phobius"/>
    </source>
</evidence>
<comment type="caution">
    <text evidence="2">The sequence shown here is derived from an EMBL/GenBank/DDBJ whole genome shotgun (WGS) entry which is preliminary data.</text>
</comment>
<reference evidence="2 3" key="1">
    <citation type="journal article" date="2016" name="Nat. Commun.">
        <title>Thousands of microbial genomes shed light on interconnected biogeochemical processes in an aquifer system.</title>
        <authorList>
            <person name="Anantharaman K."/>
            <person name="Brown C.T."/>
            <person name="Hug L.A."/>
            <person name="Sharon I."/>
            <person name="Castelle C.J."/>
            <person name="Probst A.J."/>
            <person name="Thomas B.C."/>
            <person name="Singh A."/>
            <person name="Wilkins M.J."/>
            <person name="Karaoz U."/>
            <person name="Brodie E.L."/>
            <person name="Williams K.H."/>
            <person name="Hubbard S.S."/>
            <person name="Banfield J.F."/>
        </authorList>
    </citation>
    <scope>NUCLEOTIDE SEQUENCE [LARGE SCALE GENOMIC DNA]</scope>
</reference>
<proteinExistence type="predicted"/>
<keyword evidence="1" id="KW-0472">Membrane</keyword>
<sequence>MKQQGVQWLVLLSCVTAASGVALLWAHKVGQNAVVRHVRDPAAYNRVMEDVLLVFVAGAALLVVALALLLVVGIIAYESHATKKKR</sequence>
<dbReference type="EMBL" id="MGDX01000028">
    <property type="protein sequence ID" value="OGL70593.1"/>
    <property type="molecule type" value="Genomic_DNA"/>
</dbReference>
<accession>A0A1F7TX50</accession>
<feature type="transmembrane region" description="Helical" evidence="1">
    <location>
        <begin position="50"/>
        <end position="77"/>
    </location>
</feature>
<evidence type="ECO:0000313" key="2">
    <source>
        <dbReference type="EMBL" id="OGL70593.1"/>
    </source>
</evidence>
<dbReference type="AlphaFoldDB" id="A0A1F7TX50"/>